<dbReference type="InterPro" id="IPR012218">
    <property type="entry name" value="Cyt_c_BACSU-c550-type"/>
</dbReference>
<dbReference type="Proteomes" id="UP000198935">
    <property type="component" value="Unassembled WGS sequence"/>
</dbReference>
<dbReference type="STRING" id="1503961.SAMN05421736_11066"/>
<feature type="compositionally biased region" description="Acidic residues" evidence="8">
    <location>
        <begin position="33"/>
        <end position="45"/>
    </location>
</feature>
<sequence length="120" mass="12047">MKKLLVTIFGAMLVLGACGGDDADDSAPPTDNGDADTEQQADDTTGDAGTYDAANGEQVYTSNCAGCHGVDLGGASGPGLVGYSYDEIMAAIEEGPGVMPAGLVSDENAEDVAAWIADQQ</sequence>
<comment type="PTM">
    <text evidence="6">Binds 1 heme c group covalently per subunit.</text>
</comment>
<dbReference type="PROSITE" id="PS51007">
    <property type="entry name" value="CYTC"/>
    <property type="match status" value="1"/>
</dbReference>
<evidence type="ECO:0000256" key="9">
    <source>
        <dbReference type="SAM" id="SignalP"/>
    </source>
</evidence>
<evidence type="ECO:0000256" key="5">
    <source>
        <dbReference type="ARBA" id="ARBA00023004"/>
    </source>
</evidence>
<feature type="binding site" description="axial binding residue" evidence="7">
    <location>
        <position position="68"/>
    </location>
    <ligand>
        <name>heme c</name>
        <dbReference type="ChEBI" id="CHEBI:61717"/>
    </ligand>
    <ligandPart>
        <name>Fe</name>
        <dbReference type="ChEBI" id="CHEBI:18248"/>
    </ligandPart>
</feature>
<keyword evidence="4" id="KW-0249">Electron transport</keyword>
<evidence type="ECO:0000256" key="4">
    <source>
        <dbReference type="ARBA" id="ARBA00022982"/>
    </source>
</evidence>
<dbReference type="Pfam" id="PF13442">
    <property type="entry name" value="Cytochrome_CBB3"/>
    <property type="match status" value="1"/>
</dbReference>
<accession>A0A1H3S8D6</accession>
<dbReference type="GO" id="GO:0016020">
    <property type="term" value="C:membrane"/>
    <property type="evidence" value="ECO:0007669"/>
    <property type="project" value="InterPro"/>
</dbReference>
<evidence type="ECO:0000256" key="7">
    <source>
        <dbReference type="PIRSR" id="PIRSR000025-2"/>
    </source>
</evidence>
<name>A0A1H3S8D6_9BACI</name>
<organism evidence="11 12">
    <name type="scientific">Evansella caseinilytica</name>
    <dbReference type="NCBI Taxonomy" id="1503961"/>
    <lineage>
        <taxon>Bacteria</taxon>
        <taxon>Bacillati</taxon>
        <taxon>Bacillota</taxon>
        <taxon>Bacilli</taxon>
        <taxon>Bacillales</taxon>
        <taxon>Bacillaceae</taxon>
        <taxon>Evansella</taxon>
    </lineage>
</organism>
<evidence type="ECO:0000256" key="3">
    <source>
        <dbReference type="ARBA" id="ARBA00022723"/>
    </source>
</evidence>
<feature type="domain" description="Cytochrome c" evidence="10">
    <location>
        <begin position="51"/>
        <end position="120"/>
    </location>
</feature>
<feature type="binding site" description="covalent" evidence="6">
    <location>
        <position position="64"/>
    </location>
    <ligand>
        <name>heme c</name>
        <dbReference type="ChEBI" id="CHEBI:61717"/>
    </ligand>
</feature>
<dbReference type="PANTHER" id="PTHR37823:SF3">
    <property type="entry name" value="CYTOCHROME C-551"/>
    <property type="match status" value="1"/>
</dbReference>
<keyword evidence="2 6" id="KW-0349">Heme</keyword>
<dbReference type="AlphaFoldDB" id="A0A1H3S8D6"/>
<dbReference type="EMBL" id="FNPI01000010">
    <property type="protein sequence ID" value="SDZ34144.1"/>
    <property type="molecule type" value="Genomic_DNA"/>
</dbReference>
<keyword evidence="12" id="KW-1185">Reference proteome</keyword>
<keyword evidence="9" id="KW-0732">Signal</keyword>
<reference evidence="12" key="1">
    <citation type="submission" date="2016-10" db="EMBL/GenBank/DDBJ databases">
        <authorList>
            <person name="Varghese N."/>
            <person name="Submissions S."/>
        </authorList>
    </citation>
    <scope>NUCLEOTIDE SEQUENCE [LARGE SCALE GENOMIC DNA]</scope>
    <source>
        <strain evidence="12">SP</strain>
    </source>
</reference>
<dbReference type="SUPFAM" id="SSF46626">
    <property type="entry name" value="Cytochrome c"/>
    <property type="match status" value="1"/>
</dbReference>
<evidence type="ECO:0000256" key="2">
    <source>
        <dbReference type="ARBA" id="ARBA00022617"/>
    </source>
</evidence>
<feature type="binding site" description="axial binding residue" evidence="7">
    <location>
        <position position="99"/>
    </location>
    <ligand>
        <name>heme c</name>
        <dbReference type="ChEBI" id="CHEBI:61717"/>
    </ligand>
    <ligandPart>
        <name>Fe</name>
        <dbReference type="ChEBI" id="CHEBI:18248"/>
    </ligandPart>
</feature>
<evidence type="ECO:0000313" key="11">
    <source>
        <dbReference type="EMBL" id="SDZ34144.1"/>
    </source>
</evidence>
<dbReference type="Gene3D" id="1.10.760.10">
    <property type="entry name" value="Cytochrome c-like domain"/>
    <property type="match status" value="1"/>
</dbReference>
<protein>
    <submittedName>
        <fullName evidence="11">Cytochrome c551/cytochrome c550</fullName>
    </submittedName>
</protein>
<dbReference type="InterPro" id="IPR009056">
    <property type="entry name" value="Cyt_c-like_dom"/>
</dbReference>
<dbReference type="OrthoDB" id="7933886at2"/>
<dbReference type="GO" id="GO:0005506">
    <property type="term" value="F:iron ion binding"/>
    <property type="evidence" value="ECO:0007669"/>
    <property type="project" value="InterPro"/>
</dbReference>
<evidence type="ECO:0000256" key="6">
    <source>
        <dbReference type="PIRSR" id="PIRSR000025-1"/>
    </source>
</evidence>
<dbReference type="InterPro" id="IPR036909">
    <property type="entry name" value="Cyt_c-like_dom_sf"/>
</dbReference>
<dbReference type="PANTHER" id="PTHR37823">
    <property type="entry name" value="CYTOCHROME C-553-LIKE"/>
    <property type="match status" value="1"/>
</dbReference>
<keyword evidence="1" id="KW-0813">Transport</keyword>
<dbReference type="PROSITE" id="PS51257">
    <property type="entry name" value="PROKAR_LIPOPROTEIN"/>
    <property type="match status" value="1"/>
</dbReference>
<evidence type="ECO:0000259" key="10">
    <source>
        <dbReference type="PROSITE" id="PS51007"/>
    </source>
</evidence>
<keyword evidence="5 7" id="KW-0408">Iron</keyword>
<evidence type="ECO:0000313" key="12">
    <source>
        <dbReference type="Proteomes" id="UP000198935"/>
    </source>
</evidence>
<feature type="binding site" description="covalent" evidence="6">
    <location>
        <position position="67"/>
    </location>
    <ligand>
        <name>heme c</name>
        <dbReference type="ChEBI" id="CHEBI:61717"/>
    </ligand>
</feature>
<feature type="region of interest" description="Disordered" evidence="8">
    <location>
        <begin position="20"/>
        <end position="53"/>
    </location>
</feature>
<evidence type="ECO:0000256" key="8">
    <source>
        <dbReference type="SAM" id="MobiDB-lite"/>
    </source>
</evidence>
<evidence type="ECO:0000256" key="1">
    <source>
        <dbReference type="ARBA" id="ARBA00022448"/>
    </source>
</evidence>
<dbReference type="GO" id="GO:0009055">
    <property type="term" value="F:electron transfer activity"/>
    <property type="evidence" value="ECO:0007669"/>
    <property type="project" value="InterPro"/>
</dbReference>
<keyword evidence="3 7" id="KW-0479">Metal-binding</keyword>
<dbReference type="GO" id="GO:0020037">
    <property type="term" value="F:heme binding"/>
    <property type="evidence" value="ECO:0007669"/>
    <property type="project" value="InterPro"/>
</dbReference>
<feature type="chain" id="PRO_5038772273" evidence="9">
    <location>
        <begin position="20"/>
        <end position="120"/>
    </location>
</feature>
<gene>
    <name evidence="11" type="ORF">SAMN05421736_11066</name>
</gene>
<dbReference type="InterPro" id="IPR051811">
    <property type="entry name" value="Cytochrome_c550/c551-like"/>
</dbReference>
<dbReference type="PIRSF" id="PIRSF000025">
    <property type="entry name" value="Cytc_Bsub_c550"/>
    <property type="match status" value="1"/>
</dbReference>
<proteinExistence type="predicted"/>
<feature type="signal peptide" evidence="9">
    <location>
        <begin position="1"/>
        <end position="19"/>
    </location>
</feature>